<name>A0A173N061_CLOCL</name>
<dbReference type="PROSITE" id="PS50853">
    <property type="entry name" value="FN3"/>
    <property type="match status" value="1"/>
</dbReference>
<reference evidence="6" key="1">
    <citation type="submission" date="2009-04" db="EMBL/GenBank/DDBJ databases">
        <title>Clostridium cellulovorans cellulosomal and noncellulosomal genes.</title>
        <authorList>
            <person name="Tamaru Y."/>
        </authorList>
    </citation>
    <scope>NUCLEOTIDE SEQUENCE</scope>
</reference>
<dbReference type="InterPro" id="IPR036116">
    <property type="entry name" value="FN3_sf"/>
</dbReference>
<dbReference type="Gene3D" id="2.120.10.80">
    <property type="entry name" value="Kelch-type beta propeller"/>
    <property type="match status" value="1"/>
</dbReference>
<evidence type="ECO:0000313" key="6">
    <source>
        <dbReference type="EMBL" id="BAV13050.1"/>
    </source>
</evidence>
<dbReference type="Pfam" id="PF01344">
    <property type="entry name" value="Kelch_1"/>
    <property type="match status" value="1"/>
</dbReference>
<dbReference type="Gene3D" id="2.60.40.10">
    <property type="entry name" value="Immunoglobulins"/>
    <property type="match status" value="1"/>
</dbReference>
<dbReference type="Pfam" id="PF00404">
    <property type="entry name" value="Dockerin_1"/>
    <property type="match status" value="1"/>
</dbReference>
<dbReference type="InterPro" id="IPR059177">
    <property type="entry name" value="GH29D-like_dom"/>
</dbReference>
<dbReference type="InterPro" id="IPR003961">
    <property type="entry name" value="FN3_dom"/>
</dbReference>
<feature type="signal peptide" evidence="3">
    <location>
        <begin position="1"/>
        <end position="30"/>
    </location>
</feature>
<evidence type="ECO:0000259" key="5">
    <source>
        <dbReference type="PROSITE" id="PS51766"/>
    </source>
</evidence>
<dbReference type="PROSITE" id="PS51766">
    <property type="entry name" value="DOCKERIN"/>
    <property type="match status" value="2"/>
</dbReference>
<dbReference type="Pfam" id="PF13290">
    <property type="entry name" value="CHB_HEX_C_1"/>
    <property type="match status" value="3"/>
</dbReference>
<dbReference type="CDD" id="cd14256">
    <property type="entry name" value="Dockerin_I"/>
    <property type="match status" value="2"/>
</dbReference>
<evidence type="ECO:0000259" key="4">
    <source>
        <dbReference type="PROSITE" id="PS50853"/>
    </source>
</evidence>
<dbReference type="InterPro" id="IPR002105">
    <property type="entry name" value="Dockerin_1_rpt"/>
</dbReference>
<dbReference type="SUPFAM" id="SSF54001">
    <property type="entry name" value="Cysteine proteinases"/>
    <property type="match status" value="1"/>
</dbReference>
<keyword evidence="3" id="KW-0732">Signal</keyword>
<dbReference type="GO" id="GO:0004553">
    <property type="term" value="F:hydrolase activity, hydrolyzing O-glycosyl compounds"/>
    <property type="evidence" value="ECO:0007669"/>
    <property type="project" value="InterPro"/>
</dbReference>
<dbReference type="CDD" id="cd02619">
    <property type="entry name" value="Peptidase_C1"/>
    <property type="match status" value="1"/>
</dbReference>
<proteinExistence type="predicted"/>
<dbReference type="SUPFAM" id="SSF117281">
    <property type="entry name" value="Kelch motif"/>
    <property type="match status" value="2"/>
</dbReference>
<dbReference type="InterPro" id="IPR013783">
    <property type="entry name" value="Ig-like_fold"/>
</dbReference>
<gene>
    <name evidence="6" type="primary">Pep2</name>
</gene>
<dbReference type="PANTHER" id="PTHR24412:SF441">
    <property type="entry name" value="KELCH-LIKE PROTEIN 28"/>
    <property type="match status" value="1"/>
</dbReference>
<dbReference type="EMBL" id="AB499151">
    <property type="protein sequence ID" value="BAV13050.1"/>
    <property type="molecule type" value="Genomic_DNA"/>
</dbReference>
<keyword evidence="2" id="KW-0677">Repeat</keyword>
<dbReference type="PROSITE" id="PS00018">
    <property type="entry name" value="EF_HAND_1"/>
    <property type="match status" value="1"/>
</dbReference>
<dbReference type="SUPFAM" id="SSF63446">
    <property type="entry name" value="Type I dockerin domain"/>
    <property type="match status" value="2"/>
</dbReference>
<dbReference type="InterPro" id="IPR016134">
    <property type="entry name" value="Dockerin_dom"/>
</dbReference>
<dbReference type="InterPro" id="IPR006652">
    <property type="entry name" value="Kelch_1"/>
</dbReference>
<feature type="domain" description="Dockerin" evidence="5">
    <location>
        <begin position="1051"/>
        <end position="1122"/>
    </location>
</feature>
<evidence type="ECO:0000256" key="2">
    <source>
        <dbReference type="ARBA" id="ARBA00022737"/>
    </source>
</evidence>
<dbReference type="SUPFAM" id="SSF49265">
    <property type="entry name" value="Fibronectin type III"/>
    <property type="match status" value="1"/>
</dbReference>
<dbReference type="InterPro" id="IPR036439">
    <property type="entry name" value="Dockerin_dom_sf"/>
</dbReference>
<sequence length="1359" mass="150288">MKNVKKLTKVLGIYTIVFSIVFSNFQGVLATTNVDKQETEETQMAVENDGHVNGAKPLTEEEKQWMEENMIRSKVILPNKLGLERSNEVREKKGLSKIDESKAVKVGDEVIADTTSGGITAKATANATATSGSTTESAAVESITGESSTSTTIEASYLPNSVDNSELPFFPEIRSQGEIGSCASFATTYYQATYMTAMARGWDVKNDTDDSKKFSPKWTYNLINGGVNSGSSEVSAYRLFLEQGIATWKDFPYNGNNITQKDYLEWATNENVWKNALNFKADKAGYERISDGTDTPIQNETDDSLTKVKQLISNGYIFEITTDILDWKYKPISNNDLTSEDDKYVGRACAYIEDYSGTNGHGMIVVGYNDNIWVDINSNGQMDVGEKGAFKIANSWGSTWGVDPNTNTNVYNSDGFIWVSYDAINKVSSVLGAPEAQHQRDSIFNTFYWITAKTTNSPSLIACINVMHKERNQLRYEIGYSDVTAPDSEITWAPITVNKDTGAYSFDGSSGTETQGTIVLDYSDLIKQGNLSDVTKRWYVRITDINNDDIAGTNINFKVVDFTKEGKEFSCTTTNSQVNGGSITLYVDHALGTTSAVTNKWNLKNGNPYTSNDNYNKDLITYDNKIYMYDMSNHNLVQYDSINNQWSIYDSTTWPELNVRCRMVGYNGKIYVFKTDEALLSKPIYKMYVYDIATKTWDYTKAFLEEEISGSSIVECNGKIYLIGGYRDTNSPDYNRVIHEYNPQTDSWVTKAELNVSRTYADSVAANGKIYIFKGQYGVNEIKTIEVFDPILNKSSVLGDIPENISFYGGQPIINLEGKIYFFGDSKYLVQEIYEYKPTSNSWTKVSEVPGIATTNKAIVCNNKIYTMVGSENNFYEFNSSVQVPVELERIGIPYFNILNGTYSTQQTVSINCFTIGAKIRYTTDGSTPTETSTEYTGPITVADDMTIKAIAMKAGMTDSYVITGDYKIQPPVANPVLSLAEGNYKQGKILTISSATEGANISYRLTFGQTPGEWFQYTGPINIIGNITVTAKATKVDMTNSDTINQNYRIRSIIGDVNGDGKISISDYIIQKRIEDPNYDLPIDDDLWGGDVTGDGLINNDDYVLIKQCRTEGENFGYFPKEIMPLNVSLKDTPENSVTIGWDNSLGVANIVSYQVYRDGSLVGTTSSTSYTDSEVTGDSDYIYTVRSVLEDGTISNASIPLTVKAFIKTPTFSVGTGTYTSVQTLNISCGTPGATIVYTIDGTEPTSTSEVYTSPISIGGTKTIKAKAIKTGIPDSNTVSSTYTMNFKIGDVNGDGTINTDDTNMLKSYILSNITSFPVEDKMWVADVDGNNRIDGMDAIYINQYIAGTRTKFPKEA</sequence>
<evidence type="ECO:0000256" key="1">
    <source>
        <dbReference type="ARBA" id="ARBA00022441"/>
    </source>
</evidence>
<dbReference type="Gene3D" id="3.90.70.10">
    <property type="entry name" value="Cysteine proteinases"/>
    <property type="match status" value="1"/>
</dbReference>
<evidence type="ECO:0000256" key="3">
    <source>
        <dbReference type="SAM" id="SignalP"/>
    </source>
</evidence>
<feature type="chain" id="PRO_5008010263" evidence="3">
    <location>
        <begin position="31"/>
        <end position="1359"/>
    </location>
</feature>
<dbReference type="Gene3D" id="1.10.1330.10">
    <property type="entry name" value="Dockerin domain"/>
    <property type="match status" value="2"/>
</dbReference>
<dbReference type="PANTHER" id="PTHR24412">
    <property type="entry name" value="KELCH PROTEIN"/>
    <property type="match status" value="1"/>
</dbReference>
<feature type="domain" description="Dockerin" evidence="5">
    <location>
        <begin position="1287"/>
        <end position="1357"/>
    </location>
</feature>
<protein>
    <submittedName>
        <fullName evidence="6">Peptidase</fullName>
    </submittedName>
</protein>
<dbReference type="InterPro" id="IPR018247">
    <property type="entry name" value="EF_Hand_1_Ca_BS"/>
</dbReference>
<keyword evidence="1" id="KW-0880">Kelch repeat</keyword>
<organism evidence="6">
    <name type="scientific">Clostridium cellulovorans</name>
    <dbReference type="NCBI Taxonomy" id="1493"/>
    <lineage>
        <taxon>Bacteria</taxon>
        <taxon>Bacillati</taxon>
        <taxon>Bacillota</taxon>
        <taxon>Clostridia</taxon>
        <taxon>Eubacteriales</taxon>
        <taxon>Clostridiaceae</taxon>
        <taxon>Clostridium</taxon>
    </lineage>
</organism>
<accession>A0A173N061</accession>
<dbReference type="InterPro" id="IPR015915">
    <property type="entry name" value="Kelch-typ_b-propeller"/>
</dbReference>
<feature type="domain" description="Fibronectin type-III" evidence="4">
    <location>
        <begin position="1125"/>
        <end position="1212"/>
    </location>
</feature>
<dbReference type="GO" id="GO:0000272">
    <property type="term" value="P:polysaccharide catabolic process"/>
    <property type="evidence" value="ECO:0007669"/>
    <property type="project" value="InterPro"/>
</dbReference>
<dbReference type="InterPro" id="IPR038765">
    <property type="entry name" value="Papain-like_cys_pep_sf"/>
</dbReference>
<dbReference type="SMART" id="SM00612">
    <property type="entry name" value="Kelch"/>
    <property type="match status" value="1"/>
</dbReference>